<evidence type="ECO:0000313" key="2">
    <source>
        <dbReference type="Proteomes" id="UP000499080"/>
    </source>
</evidence>
<gene>
    <name evidence="1" type="ORF">AVEN_246000_1</name>
</gene>
<proteinExistence type="predicted"/>
<reference evidence="1 2" key="1">
    <citation type="journal article" date="2019" name="Sci. Rep.">
        <title>Orb-weaving spider Araneus ventricosus genome elucidates the spidroin gene catalogue.</title>
        <authorList>
            <person name="Kono N."/>
            <person name="Nakamura H."/>
            <person name="Ohtoshi R."/>
            <person name="Moran D.A.P."/>
            <person name="Shinohara A."/>
            <person name="Yoshida Y."/>
            <person name="Fujiwara M."/>
            <person name="Mori M."/>
            <person name="Tomita M."/>
            <person name="Arakawa K."/>
        </authorList>
    </citation>
    <scope>NUCLEOTIDE SEQUENCE [LARGE SCALE GENOMIC DNA]</scope>
</reference>
<comment type="caution">
    <text evidence="1">The sequence shown here is derived from an EMBL/GenBank/DDBJ whole genome shotgun (WGS) entry which is preliminary data.</text>
</comment>
<keyword evidence="2" id="KW-1185">Reference proteome</keyword>
<organism evidence="1 2">
    <name type="scientific">Araneus ventricosus</name>
    <name type="common">Orbweaver spider</name>
    <name type="synonym">Epeira ventricosa</name>
    <dbReference type="NCBI Taxonomy" id="182803"/>
    <lineage>
        <taxon>Eukaryota</taxon>
        <taxon>Metazoa</taxon>
        <taxon>Ecdysozoa</taxon>
        <taxon>Arthropoda</taxon>
        <taxon>Chelicerata</taxon>
        <taxon>Arachnida</taxon>
        <taxon>Araneae</taxon>
        <taxon>Araneomorphae</taxon>
        <taxon>Entelegynae</taxon>
        <taxon>Araneoidea</taxon>
        <taxon>Araneidae</taxon>
        <taxon>Araneus</taxon>
    </lineage>
</organism>
<accession>A0A4Y2FI86</accession>
<evidence type="ECO:0000313" key="1">
    <source>
        <dbReference type="EMBL" id="GBM40089.1"/>
    </source>
</evidence>
<dbReference type="AlphaFoldDB" id="A0A4Y2FI86"/>
<dbReference type="EMBL" id="BGPR01000917">
    <property type="protein sequence ID" value="GBM40089.1"/>
    <property type="molecule type" value="Genomic_DNA"/>
</dbReference>
<protein>
    <submittedName>
        <fullName evidence="1">Uncharacterized protein</fullName>
    </submittedName>
</protein>
<dbReference type="Proteomes" id="UP000499080">
    <property type="component" value="Unassembled WGS sequence"/>
</dbReference>
<sequence>MNESSFFTRTEMKQDVCLVENLELALKHMTSEGVDYNARKAQCLCKERYLMRHSVNHRFFTRLHQGLCELGFFQKSGMSWERPTPTPDTENKVL</sequence>
<name>A0A4Y2FI86_ARAVE</name>